<keyword evidence="8" id="KW-1185">Reference proteome</keyword>
<dbReference type="SUPFAM" id="SSF52540">
    <property type="entry name" value="P-loop containing nucleoside triphosphate hydrolases"/>
    <property type="match status" value="1"/>
</dbReference>
<evidence type="ECO:0000256" key="3">
    <source>
        <dbReference type="ARBA" id="ARBA00022741"/>
    </source>
</evidence>
<proteinExistence type="inferred from homology"/>
<accession>A0ABQ5ZFZ4</accession>
<dbReference type="RefSeq" id="WP_244770636.1">
    <property type="nucleotide sequence ID" value="NZ_BSOP01000015.1"/>
</dbReference>
<dbReference type="CDD" id="cd03224">
    <property type="entry name" value="ABC_TM1139_LivF_branched"/>
    <property type="match status" value="1"/>
</dbReference>
<protein>
    <submittedName>
        <fullName evidence="7">ABC transporter ATP-binding protein</fullName>
    </submittedName>
</protein>
<organism evidence="7 8">
    <name type="scientific">Shinella yambaruensis</name>
    <dbReference type="NCBI Taxonomy" id="415996"/>
    <lineage>
        <taxon>Bacteria</taxon>
        <taxon>Pseudomonadati</taxon>
        <taxon>Pseudomonadota</taxon>
        <taxon>Alphaproteobacteria</taxon>
        <taxon>Hyphomicrobiales</taxon>
        <taxon>Rhizobiaceae</taxon>
        <taxon>Shinella</taxon>
    </lineage>
</organism>
<dbReference type="Pfam" id="PF00005">
    <property type="entry name" value="ABC_tran"/>
    <property type="match status" value="1"/>
</dbReference>
<keyword evidence="5" id="KW-0029">Amino-acid transport</keyword>
<reference evidence="8" key="1">
    <citation type="journal article" date="2019" name="Int. J. Syst. Evol. Microbiol.">
        <title>The Global Catalogue of Microorganisms (GCM) 10K type strain sequencing project: providing services to taxonomists for standard genome sequencing and annotation.</title>
        <authorList>
            <consortium name="The Broad Institute Genomics Platform"/>
            <consortium name="The Broad Institute Genome Sequencing Center for Infectious Disease"/>
            <person name="Wu L."/>
            <person name="Ma J."/>
        </authorList>
    </citation>
    <scope>NUCLEOTIDE SEQUENCE [LARGE SCALE GENOMIC DNA]</scope>
    <source>
        <strain evidence="8">NBRC 102122</strain>
    </source>
</reference>
<evidence type="ECO:0000313" key="7">
    <source>
        <dbReference type="EMBL" id="GLR50622.1"/>
    </source>
</evidence>
<dbReference type="PANTHER" id="PTHR43820">
    <property type="entry name" value="HIGH-AFFINITY BRANCHED-CHAIN AMINO ACID TRANSPORT ATP-BINDING PROTEIN LIVF"/>
    <property type="match status" value="1"/>
</dbReference>
<feature type="domain" description="ABC transporter" evidence="6">
    <location>
        <begin position="6"/>
        <end position="235"/>
    </location>
</feature>
<gene>
    <name evidence="7" type="ORF">GCM10007923_18290</name>
</gene>
<keyword evidence="4 7" id="KW-0067">ATP-binding</keyword>
<sequence>MAPDLLTAENLQSGYGRIPILFGISLSIAEGEFIGILGHNGMGKSTLLRTLMGHIVPTGGSIHLAGRDVTRASPAARSRAGIGYVPQGRQIFPALSVMDNLRVGAAHQSPKQAKAIIDQVIEDLPRLKPILSRAGGVLSGGEQQILALARCLCAHPKLILLDEPTEGIQPSIIEEMKDTLKALARSRNLSILLVEQNLEFISDLATRVLVIKRGQLSGEIDPAKLHDADLAGEFLPA</sequence>
<dbReference type="EMBL" id="BSOP01000015">
    <property type="protein sequence ID" value="GLR50622.1"/>
    <property type="molecule type" value="Genomic_DNA"/>
</dbReference>
<dbReference type="PANTHER" id="PTHR43820:SF4">
    <property type="entry name" value="HIGH-AFFINITY BRANCHED-CHAIN AMINO ACID TRANSPORT ATP-BINDING PROTEIN LIVF"/>
    <property type="match status" value="1"/>
</dbReference>
<evidence type="ECO:0000259" key="6">
    <source>
        <dbReference type="PROSITE" id="PS50893"/>
    </source>
</evidence>
<comment type="similarity">
    <text evidence="1">Belongs to the ABC transporter superfamily.</text>
</comment>
<evidence type="ECO:0000256" key="5">
    <source>
        <dbReference type="ARBA" id="ARBA00022970"/>
    </source>
</evidence>
<dbReference type="InterPro" id="IPR003593">
    <property type="entry name" value="AAA+_ATPase"/>
</dbReference>
<evidence type="ECO:0000256" key="4">
    <source>
        <dbReference type="ARBA" id="ARBA00022840"/>
    </source>
</evidence>
<dbReference type="Gene3D" id="3.40.50.300">
    <property type="entry name" value="P-loop containing nucleotide triphosphate hydrolases"/>
    <property type="match status" value="1"/>
</dbReference>
<evidence type="ECO:0000256" key="1">
    <source>
        <dbReference type="ARBA" id="ARBA00005417"/>
    </source>
</evidence>
<dbReference type="SMART" id="SM00382">
    <property type="entry name" value="AAA"/>
    <property type="match status" value="1"/>
</dbReference>
<name>A0ABQ5ZFZ4_9HYPH</name>
<dbReference type="Proteomes" id="UP001156702">
    <property type="component" value="Unassembled WGS sequence"/>
</dbReference>
<dbReference type="PROSITE" id="PS50893">
    <property type="entry name" value="ABC_TRANSPORTER_2"/>
    <property type="match status" value="1"/>
</dbReference>
<comment type="caution">
    <text evidence="7">The sequence shown here is derived from an EMBL/GenBank/DDBJ whole genome shotgun (WGS) entry which is preliminary data.</text>
</comment>
<keyword evidence="2" id="KW-0813">Transport</keyword>
<evidence type="ECO:0000256" key="2">
    <source>
        <dbReference type="ARBA" id="ARBA00022448"/>
    </source>
</evidence>
<keyword evidence="3" id="KW-0547">Nucleotide-binding</keyword>
<dbReference type="GO" id="GO:0005524">
    <property type="term" value="F:ATP binding"/>
    <property type="evidence" value="ECO:0007669"/>
    <property type="project" value="UniProtKB-KW"/>
</dbReference>
<evidence type="ECO:0000313" key="8">
    <source>
        <dbReference type="Proteomes" id="UP001156702"/>
    </source>
</evidence>
<dbReference type="InterPro" id="IPR003439">
    <property type="entry name" value="ABC_transporter-like_ATP-bd"/>
</dbReference>
<dbReference type="InterPro" id="IPR027417">
    <property type="entry name" value="P-loop_NTPase"/>
</dbReference>
<dbReference type="InterPro" id="IPR052156">
    <property type="entry name" value="BCAA_Transport_ATP-bd_LivF"/>
</dbReference>